<gene>
    <name evidence="1" type="ORF">ACHMWK_13130</name>
</gene>
<evidence type="ECO:0000313" key="2">
    <source>
        <dbReference type="Proteomes" id="UP001609821"/>
    </source>
</evidence>
<sequence>MAKGLMVSFRDEVLRKGLESTLPCNLSDKWLGVLAAQLEAYFEQDVEDALSLPLAAVLHILCSKSGGEAVTVSQDRLFEHLCDYRIELGLEEIRRKTEMGNEPVSLQAIFTNRTVTFHGAGD</sequence>
<protein>
    <submittedName>
        <fullName evidence="1">Uncharacterized protein</fullName>
    </submittedName>
</protein>
<reference evidence="1 2" key="1">
    <citation type="submission" date="2024-10" db="EMBL/GenBank/DDBJ databases">
        <title>Aeromonas and Pseudomonas from the Cagarras Archipelago, Rio de Janeiro, Brazil.</title>
        <authorList>
            <person name="Canellas A.L.B."/>
            <person name="Laport M.S."/>
        </authorList>
    </citation>
    <scope>NUCLEOTIDE SEQUENCE [LARGE SCALE GENOMIC DNA]</scope>
    <source>
        <strain evidence="1 2">CPF-4</strain>
    </source>
</reference>
<name>A0ABW7M1C4_9PSED</name>
<proteinExistence type="predicted"/>
<accession>A0ABW7M1C4</accession>
<dbReference type="Proteomes" id="UP001609821">
    <property type="component" value="Unassembled WGS sequence"/>
</dbReference>
<organism evidence="1 2">
    <name type="scientific">Pseudomonas kulmbachensis</name>
    <dbReference type="NCBI Taxonomy" id="3043408"/>
    <lineage>
        <taxon>Bacteria</taxon>
        <taxon>Pseudomonadati</taxon>
        <taxon>Pseudomonadota</taxon>
        <taxon>Gammaproteobacteria</taxon>
        <taxon>Pseudomonadales</taxon>
        <taxon>Pseudomonadaceae</taxon>
        <taxon>Pseudomonas</taxon>
    </lineage>
</organism>
<dbReference type="EMBL" id="JBINXB010000016">
    <property type="protein sequence ID" value="MFH6566906.1"/>
    <property type="molecule type" value="Genomic_DNA"/>
</dbReference>
<comment type="caution">
    <text evidence="1">The sequence shown here is derived from an EMBL/GenBank/DDBJ whole genome shotgun (WGS) entry which is preliminary data.</text>
</comment>
<keyword evidence="2" id="KW-1185">Reference proteome</keyword>
<evidence type="ECO:0000313" key="1">
    <source>
        <dbReference type="EMBL" id="MFH6566906.1"/>
    </source>
</evidence>
<dbReference type="RefSeq" id="WP_261739213.1">
    <property type="nucleotide sequence ID" value="NZ_JBINXA010000001.1"/>
</dbReference>